<name>A0A9W9MSI7_9EURO</name>
<sequence length="89" mass="9952">MGNSTGIGQAPKAVLSRRKVDTDTPPYLLKHWFHYQLAKGTTPGAIRGGQSIFGGFVSSRAHLFAKEVWEFLSLQLILLWRYDTSSQKS</sequence>
<reference evidence="1" key="1">
    <citation type="submission" date="2022-11" db="EMBL/GenBank/DDBJ databases">
        <authorList>
            <person name="Petersen C."/>
        </authorList>
    </citation>
    <scope>NUCLEOTIDE SEQUENCE</scope>
    <source>
        <strain evidence="1">IBT 16849</strain>
    </source>
</reference>
<proteinExistence type="predicted"/>
<comment type="caution">
    <text evidence="1">The sequence shown here is derived from an EMBL/GenBank/DDBJ whole genome shotgun (WGS) entry which is preliminary data.</text>
</comment>
<evidence type="ECO:0000313" key="2">
    <source>
        <dbReference type="Proteomes" id="UP001150879"/>
    </source>
</evidence>
<organism evidence="1 2">
    <name type="scientific">Penicillium cf. griseofulvum</name>
    <dbReference type="NCBI Taxonomy" id="2972120"/>
    <lineage>
        <taxon>Eukaryota</taxon>
        <taxon>Fungi</taxon>
        <taxon>Dikarya</taxon>
        <taxon>Ascomycota</taxon>
        <taxon>Pezizomycotina</taxon>
        <taxon>Eurotiomycetes</taxon>
        <taxon>Eurotiomycetidae</taxon>
        <taxon>Eurotiales</taxon>
        <taxon>Aspergillaceae</taxon>
        <taxon>Penicillium</taxon>
    </lineage>
</organism>
<dbReference type="Proteomes" id="UP001150879">
    <property type="component" value="Unassembled WGS sequence"/>
</dbReference>
<dbReference type="EMBL" id="JAPQKP010000002">
    <property type="protein sequence ID" value="KAJ5206653.1"/>
    <property type="molecule type" value="Genomic_DNA"/>
</dbReference>
<dbReference type="AlphaFoldDB" id="A0A9W9MSI7"/>
<protein>
    <submittedName>
        <fullName evidence="1">Uncharacterized protein</fullName>
    </submittedName>
</protein>
<keyword evidence="2" id="KW-1185">Reference proteome</keyword>
<accession>A0A9W9MSI7</accession>
<reference evidence="1" key="2">
    <citation type="journal article" date="2023" name="IMA Fungus">
        <title>Comparative genomic study of the Penicillium genus elucidates a diverse pangenome and 15 lateral gene transfer events.</title>
        <authorList>
            <person name="Petersen C."/>
            <person name="Sorensen T."/>
            <person name="Nielsen M.R."/>
            <person name="Sondergaard T.E."/>
            <person name="Sorensen J.L."/>
            <person name="Fitzpatrick D.A."/>
            <person name="Frisvad J.C."/>
            <person name="Nielsen K.L."/>
        </authorList>
    </citation>
    <scope>NUCLEOTIDE SEQUENCE</scope>
    <source>
        <strain evidence="1">IBT 16849</strain>
    </source>
</reference>
<evidence type="ECO:0000313" key="1">
    <source>
        <dbReference type="EMBL" id="KAJ5206653.1"/>
    </source>
</evidence>
<gene>
    <name evidence="1" type="ORF">N7472_003101</name>
</gene>